<dbReference type="InterPro" id="IPR033120">
    <property type="entry name" value="HOTDOG_ACOT"/>
</dbReference>
<dbReference type="SUPFAM" id="SSF54637">
    <property type="entry name" value="Thioesterase/thiol ester dehydrase-isomerase"/>
    <property type="match status" value="1"/>
</dbReference>
<feature type="domain" description="HotDog ACOT-type" evidence="4">
    <location>
        <begin position="9"/>
        <end position="122"/>
    </location>
</feature>
<protein>
    <submittedName>
        <fullName evidence="5">Putative acyl-CoA hydrolase</fullName>
    </submittedName>
</protein>
<evidence type="ECO:0000313" key="6">
    <source>
        <dbReference type="Proteomes" id="UP000092482"/>
    </source>
</evidence>
<dbReference type="FunFam" id="3.10.129.10:FF:000024">
    <property type="entry name" value="Acyl-CoA hydrolase"/>
    <property type="match status" value="1"/>
</dbReference>
<organism evidence="5 6">
    <name type="scientific">Serinicoccus hydrothermalis</name>
    <dbReference type="NCBI Taxonomy" id="1758689"/>
    <lineage>
        <taxon>Bacteria</taxon>
        <taxon>Bacillati</taxon>
        <taxon>Actinomycetota</taxon>
        <taxon>Actinomycetes</taxon>
        <taxon>Micrococcales</taxon>
        <taxon>Ornithinimicrobiaceae</taxon>
        <taxon>Serinicoccus</taxon>
    </lineage>
</organism>
<keyword evidence="2 3" id="KW-0378">Hydrolase</keyword>
<dbReference type="STRING" id="1758689.SGUI_2076"/>
<keyword evidence="6" id="KW-1185">Reference proteome</keyword>
<dbReference type="GO" id="GO:0005829">
    <property type="term" value="C:cytosol"/>
    <property type="evidence" value="ECO:0007669"/>
    <property type="project" value="TreeGrafter"/>
</dbReference>
<evidence type="ECO:0000259" key="4">
    <source>
        <dbReference type="PROSITE" id="PS51770"/>
    </source>
</evidence>
<dbReference type="CDD" id="cd03442">
    <property type="entry name" value="BFIT_BACH"/>
    <property type="match status" value="1"/>
</dbReference>
<proteinExistence type="inferred from homology"/>
<evidence type="ECO:0000256" key="3">
    <source>
        <dbReference type="PROSITE-ProRule" id="PRU01106"/>
    </source>
</evidence>
<dbReference type="PATRIC" id="fig|1758689.4.peg.2157"/>
<dbReference type="Gene3D" id="3.10.129.10">
    <property type="entry name" value="Hotdog Thioesterase"/>
    <property type="match status" value="1"/>
</dbReference>
<dbReference type="RefSeq" id="WP_066639800.1">
    <property type="nucleotide sequence ID" value="NZ_CP014989.1"/>
</dbReference>
<sequence>MTPAGKAPEESRLTLSQIMGATDTNLLGTVHGGVLMRLADSLAGVVTARHSGGPTVTVAIDEMVFVTPVQVGDVLHLHSQVNWAGTSSMEAGVRLMADRWDRTDPPIHVASAYLVFVAVDEEGGSRQVPPLLPQTEEERRRFREAEIRRSHRLARRDAIVNSRANDPESA</sequence>
<gene>
    <name evidence="5" type="ORF">SGUI_2076</name>
</gene>
<dbReference type="Proteomes" id="UP000092482">
    <property type="component" value="Chromosome"/>
</dbReference>
<dbReference type="PROSITE" id="PS51770">
    <property type="entry name" value="HOTDOG_ACOT"/>
    <property type="match status" value="1"/>
</dbReference>
<dbReference type="InterPro" id="IPR040170">
    <property type="entry name" value="Cytosol_ACT"/>
</dbReference>
<name>A0A1B1NDG3_9MICO</name>
<dbReference type="PANTHER" id="PTHR11049">
    <property type="entry name" value="ACYL COENZYME A THIOESTER HYDROLASE"/>
    <property type="match status" value="1"/>
</dbReference>
<dbReference type="InterPro" id="IPR006683">
    <property type="entry name" value="Thioestr_dom"/>
</dbReference>
<evidence type="ECO:0000313" key="5">
    <source>
        <dbReference type="EMBL" id="ANS79472.1"/>
    </source>
</evidence>
<evidence type="ECO:0000256" key="1">
    <source>
        <dbReference type="ARBA" id="ARBA00010458"/>
    </source>
</evidence>
<dbReference type="Pfam" id="PF03061">
    <property type="entry name" value="4HBT"/>
    <property type="match status" value="1"/>
</dbReference>
<dbReference type="KEGG" id="serj:SGUI_2076"/>
<dbReference type="GO" id="GO:0052816">
    <property type="term" value="F:long-chain fatty acyl-CoA hydrolase activity"/>
    <property type="evidence" value="ECO:0007669"/>
    <property type="project" value="TreeGrafter"/>
</dbReference>
<dbReference type="PANTHER" id="PTHR11049:SF16">
    <property type="entry name" value="PROTEIN VDLD"/>
    <property type="match status" value="1"/>
</dbReference>
<dbReference type="AlphaFoldDB" id="A0A1B1NDG3"/>
<evidence type="ECO:0000256" key="2">
    <source>
        <dbReference type="ARBA" id="ARBA00022801"/>
    </source>
</evidence>
<reference evidence="5 6" key="1">
    <citation type="submission" date="2016-03" db="EMBL/GenBank/DDBJ databases">
        <title>Shallow-sea hydrothermal system.</title>
        <authorList>
            <person name="Tang K."/>
        </authorList>
    </citation>
    <scope>NUCLEOTIDE SEQUENCE [LARGE SCALE GENOMIC DNA]</scope>
    <source>
        <strain evidence="5 6">JLT9</strain>
    </source>
</reference>
<dbReference type="EMBL" id="CP014989">
    <property type="protein sequence ID" value="ANS79472.1"/>
    <property type="molecule type" value="Genomic_DNA"/>
</dbReference>
<dbReference type="GO" id="GO:0006637">
    <property type="term" value="P:acyl-CoA metabolic process"/>
    <property type="evidence" value="ECO:0007669"/>
    <property type="project" value="TreeGrafter"/>
</dbReference>
<comment type="similarity">
    <text evidence="1">Belongs to the acyl coenzyme A hydrolase family.</text>
</comment>
<dbReference type="InterPro" id="IPR029069">
    <property type="entry name" value="HotDog_dom_sf"/>
</dbReference>
<accession>A0A1B1NDG3</accession>